<evidence type="ECO:0008006" key="3">
    <source>
        <dbReference type="Google" id="ProtNLM"/>
    </source>
</evidence>
<evidence type="ECO:0000313" key="1">
    <source>
        <dbReference type="EMBL" id="KQL44203.1"/>
    </source>
</evidence>
<gene>
    <name evidence="1" type="ORF">AN963_22525</name>
</gene>
<sequence length="122" mass="14487">MSREIQFLESMMVLKLKGSTGFFALKFNLKIPYQNIQSVYVDYFDAPQWMLRMPGTSFPPNVYEGSFKYADEWYFLSYEKREPLVIINLDGHEKYKYVIFQVDGPSSVAADIRKHMREHLLR</sequence>
<name>A0ABR5N1L5_BRECH</name>
<evidence type="ECO:0000313" key="2">
    <source>
        <dbReference type="Proteomes" id="UP000051063"/>
    </source>
</evidence>
<dbReference type="RefSeq" id="WP_055746788.1">
    <property type="nucleotide sequence ID" value="NZ_LJJB01000013.1"/>
</dbReference>
<protein>
    <recommendedName>
        <fullName evidence="3">Bacterial Pleckstrin homology domain-containing protein</fullName>
    </recommendedName>
</protein>
<keyword evidence="2" id="KW-1185">Reference proteome</keyword>
<dbReference type="Proteomes" id="UP000051063">
    <property type="component" value="Unassembled WGS sequence"/>
</dbReference>
<reference evidence="1 2" key="1">
    <citation type="submission" date="2015-09" db="EMBL/GenBank/DDBJ databases">
        <title>Genome sequencing project for genomic taxonomy and phylogenomics of Bacillus-like bacteria.</title>
        <authorList>
            <person name="Liu B."/>
            <person name="Wang J."/>
            <person name="Zhu Y."/>
            <person name="Liu G."/>
            <person name="Chen Q."/>
            <person name="Chen Z."/>
            <person name="Lan J."/>
            <person name="Che J."/>
            <person name="Ge C."/>
            <person name="Shi H."/>
            <person name="Pan Z."/>
            <person name="Liu X."/>
        </authorList>
    </citation>
    <scope>NUCLEOTIDE SEQUENCE [LARGE SCALE GENOMIC DNA]</scope>
    <source>
        <strain evidence="1 2">DSM 8552</strain>
    </source>
</reference>
<dbReference type="EMBL" id="LJJB01000013">
    <property type="protein sequence ID" value="KQL44203.1"/>
    <property type="molecule type" value="Genomic_DNA"/>
</dbReference>
<comment type="caution">
    <text evidence="1">The sequence shown here is derived from an EMBL/GenBank/DDBJ whole genome shotgun (WGS) entry which is preliminary data.</text>
</comment>
<accession>A0ABR5N1L5</accession>
<proteinExistence type="predicted"/>
<organism evidence="1 2">
    <name type="scientific">Brevibacillus choshinensis</name>
    <dbReference type="NCBI Taxonomy" id="54911"/>
    <lineage>
        <taxon>Bacteria</taxon>
        <taxon>Bacillati</taxon>
        <taxon>Bacillota</taxon>
        <taxon>Bacilli</taxon>
        <taxon>Bacillales</taxon>
        <taxon>Paenibacillaceae</taxon>
        <taxon>Brevibacillus</taxon>
    </lineage>
</organism>